<sequence>MEAQHEPARYSWPDGFREHLIRELDGFSPIVTRAIEDGGASLFHDGPYGRSSFWSRVRAFGREYLWPS</sequence>
<evidence type="ECO:0000313" key="1">
    <source>
        <dbReference type="EMBL" id="OAK53196.1"/>
    </source>
</evidence>
<name>A0A177YCC6_9NOCA</name>
<reference evidence="1 2" key="1">
    <citation type="submission" date="2016-03" db="EMBL/GenBank/DDBJ databases">
        <title>Genome sequence of Rhodococcus kyotonensis KB10.</title>
        <authorList>
            <person name="Jeong H."/>
            <person name="Hong C.E."/>
            <person name="Jo S.H."/>
            <person name="Park J.M."/>
        </authorList>
    </citation>
    <scope>NUCLEOTIDE SEQUENCE [LARGE SCALE GENOMIC DNA]</scope>
    <source>
        <strain evidence="1 2">KB10</strain>
    </source>
</reference>
<dbReference type="Proteomes" id="UP000077519">
    <property type="component" value="Unassembled WGS sequence"/>
</dbReference>
<protein>
    <submittedName>
        <fullName evidence="1">Inositol 2-dehydrogenase</fullName>
    </submittedName>
</protein>
<comment type="caution">
    <text evidence="1">The sequence shown here is derived from an EMBL/GenBank/DDBJ whole genome shotgun (WGS) entry which is preliminary data.</text>
</comment>
<organism evidence="1 2">
    <name type="scientific">Rhodococcoides kyotonense</name>
    <dbReference type="NCBI Taxonomy" id="398843"/>
    <lineage>
        <taxon>Bacteria</taxon>
        <taxon>Bacillati</taxon>
        <taxon>Actinomycetota</taxon>
        <taxon>Actinomycetes</taxon>
        <taxon>Mycobacteriales</taxon>
        <taxon>Nocardiaceae</taxon>
        <taxon>Rhodococcoides</taxon>
    </lineage>
</organism>
<dbReference type="EMBL" id="LVHI01000020">
    <property type="protein sequence ID" value="OAK53196.1"/>
    <property type="molecule type" value="Genomic_DNA"/>
</dbReference>
<dbReference type="AlphaFoldDB" id="A0A177YCC6"/>
<gene>
    <name evidence="1" type="ORF">A3K89_23790</name>
</gene>
<keyword evidence="2" id="KW-1185">Reference proteome</keyword>
<proteinExistence type="predicted"/>
<accession>A0A177YCC6</accession>
<evidence type="ECO:0000313" key="2">
    <source>
        <dbReference type="Proteomes" id="UP000077519"/>
    </source>
</evidence>
<dbReference type="RefSeq" id="WP_068427444.1">
    <property type="nucleotide sequence ID" value="NZ_LVHI01000020.1"/>
</dbReference>